<feature type="transmembrane region" description="Helical" evidence="7">
    <location>
        <begin position="347"/>
        <end position="365"/>
    </location>
</feature>
<comment type="subcellular location">
    <subcellularLocation>
        <location evidence="1">Membrane</location>
        <topology evidence="1">Multi-pass membrane protein</topology>
    </subcellularLocation>
</comment>
<evidence type="ECO:0000313" key="10">
    <source>
        <dbReference type="Proteomes" id="UP000285146"/>
    </source>
</evidence>
<feature type="transmembrane region" description="Helical" evidence="7">
    <location>
        <begin position="115"/>
        <end position="134"/>
    </location>
</feature>
<feature type="transmembrane region" description="Helical" evidence="7">
    <location>
        <begin position="710"/>
        <end position="732"/>
    </location>
</feature>
<proteinExistence type="inferred from homology"/>
<evidence type="ECO:0000256" key="1">
    <source>
        <dbReference type="ARBA" id="ARBA00004141"/>
    </source>
</evidence>
<reference evidence="9 10" key="1">
    <citation type="submission" date="2015-09" db="EMBL/GenBank/DDBJ databases">
        <title>Host preference determinants of Valsa canker pathogens revealed by comparative genomics.</title>
        <authorList>
            <person name="Yin Z."/>
            <person name="Huang L."/>
        </authorList>
    </citation>
    <scope>NUCLEOTIDE SEQUENCE [LARGE SCALE GENOMIC DNA]</scope>
    <source>
        <strain evidence="9 10">SXYLt</strain>
    </source>
</reference>
<dbReference type="InterPro" id="IPR011701">
    <property type="entry name" value="MFS"/>
</dbReference>
<dbReference type="STRING" id="1230097.A0A423VSA9"/>
<dbReference type="Pfam" id="PF20684">
    <property type="entry name" value="Fung_rhodopsin"/>
    <property type="match status" value="1"/>
</dbReference>
<keyword evidence="2 7" id="KW-0812">Transmembrane</keyword>
<feature type="transmembrane region" description="Helical" evidence="7">
    <location>
        <begin position="146"/>
        <end position="170"/>
    </location>
</feature>
<evidence type="ECO:0000256" key="3">
    <source>
        <dbReference type="ARBA" id="ARBA00022989"/>
    </source>
</evidence>
<sequence>MAADERDERTPLLTGAAGNGHRNGSVSPTESSGNANGIANGKKKESWVTRIFGPPNTIKVLMAGFIITFSFSFTQVPIFYVFHLMECDVYYESHPPFTGPGDRCANNDIAAGTALQYSILGMSTTFCGTLNLFVTGWTVKKWGPRAALIVQTFVPGIRVVAQIAGVLAGGNAGITIIQATQLITIIGGPAGYILVVNTIAGELVEPMQRTAVFGQLQGCIMLGQAISFLLGGKVGDYFGIRMPFQIAFLLFMFASVYARTVLPYISPESLSNGKQDTRGSGIKAFLAPLRIMAPQRIRFLDGHVAKHYGIFFLCCGLFLGVLATGYAPLLLQMYATAYFDFDQSDNGWLMSGNAFCRSAFLFFLFPRIIDAGRKWWVKDLKDVQRDQPPKKPTQSGQEDWRVNTLSRISSRPEELEAPIGAGNQMSQEDSMPQPKDDGEPDRAAVRFDLFFLRWSLLVDGLLTAGAALCTQRWHIFLSTVLLPFGSGSAPAGKGVITEMCAHSQRTDALNAVTLVENIARLATQGLFGFIFAALAEKGKAYLTFYVNAAIAIVAMAVLFLSYFPPLDSTMVDEDEDEEEAEHLRDGDDLSGFIVWHALIVDICVLGEGRHQWDVRAVDVPRLLKLTNIAEIEYTPIMFIAKYSILLQLKHLFCVRHERNGVWWAITILMSTTVVFYLITFFLMIFQCLPRAAIWDSTVAGQCLNATRVNLGVGVVNMCLDIGMLAIPLWSIWQLKLSKKKKISASAVFGIAFFTIIIAIMGIVYRVLLLNAEDSTWASTKLGLWTMTENAGTIIVGCFPSVPRFFQHLCGKDDQGSKPSQNEQYCRPGDPMMKQPRTAVFRNSPTATMTDEEVLNNEDIALGYAHA</sequence>
<feature type="transmembrane region" description="Helical" evidence="7">
    <location>
        <begin position="244"/>
        <end position="265"/>
    </location>
</feature>
<feature type="compositionally biased region" description="Polar residues" evidence="6">
    <location>
        <begin position="22"/>
        <end position="37"/>
    </location>
</feature>
<keyword evidence="4 7" id="KW-0472">Membrane</keyword>
<dbReference type="GO" id="GO:0016020">
    <property type="term" value="C:membrane"/>
    <property type="evidence" value="ECO:0007669"/>
    <property type="project" value="UniProtKB-SubCell"/>
</dbReference>
<feature type="transmembrane region" description="Helical" evidence="7">
    <location>
        <begin position="212"/>
        <end position="232"/>
    </location>
</feature>
<dbReference type="Gene3D" id="1.20.1250.20">
    <property type="entry name" value="MFS general substrate transporter like domains"/>
    <property type="match status" value="2"/>
</dbReference>
<feature type="region of interest" description="Disordered" evidence="6">
    <location>
        <begin position="416"/>
        <end position="439"/>
    </location>
</feature>
<feature type="transmembrane region" description="Helical" evidence="7">
    <location>
        <begin position="308"/>
        <end position="327"/>
    </location>
</feature>
<name>A0A423VSA9_9PEZI</name>
<dbReference type="AlphaFoldDB" id="A0A423VSA9"/>
<feature type="transmembrane region" description="Helical" evidence="7">
    <location>
        <begin position="60"/>
        <end position="82"/>
    </location>
</feature>
<dbReference type="InParanoid" id="A0A423VSA9"/>
<evidence type="ECO:0000256" key="5">
    <source>
        <dbReference type="ARBA" id="ARBA00038359"/>
    </source>
</evidence>
<evidence type="ECO:0000256" key="4">
    <source>
        <dbReference type="ARBA" id="ARBA00023136"/>
    </source>
</evidence>
<evidence type="ECO:0000259" key="8">
    <source>
        <dbReference type="Pfam" id="PF20684"/>
    </source>
</evidence>
<dbReference type="PANTHER" id="PTHR33048:SF47">
    <property type="entry name" value="INTEGRAL MEMBRANE PROTEIN-RELATED"/>
    <property type="match status" value="1"/>
</dbReference>
<comment type="similarity">
    <text evidence="5">Belongs to the SAT4 family.</text>
</comment>
<feature type="transmembrane region" description="Helical" evidence="7">
    <location>
        <begin position="744"/>
        <end position="764"/>
    </location>
</feature>
<keyword evidence="10" id="KW-1185">Reference proteome</keyword>
<dbReference type="Proteomes" id="UP000285146">
    <property type="component" value="Unassembled WGS sequence"/>
</dbReference>
<feature type="transmembrane region" description="Helical" evidence="7">
    <location>
        <begin position="176"/>
        <end position="200"/>
    </location>
</feature>
<gene>
    <name evidence="9" type="ORF">VPNG_09497</name>
</gene>
<protein>
    <recommendedName>
        <fullName evidence="8">Rhodopsin domain-containing protein</fullName>
    </recommendedName>
</protein>
<dbReference type="EMBL" id="LKEB01000078">
    <property type="protein sequence ID" value="ROV93872.1"/>
    <property type="molecule type" value="Genomic_DNA"/>
</dbReference>
<dbReference type="InterPro" id="IPR036259">
    <property type="entry name" value="MFS_trans_sf"/>
</dbReference>
<feature type="transmembrane region" description="Helical" evidence="7">
    <location>
        <begin position="660"/>
        <end position="685"/>
    </location>
</feature>
<dbReference type="PANTHER" id="PTHR33048">
    <property type="entry name" value="PTH11-LIKE INTEGRAL MEMBRANE PROTEIN (AFU_ORTHOLOGUE AFUA_5G11245)"/>
    <property type="match status" value="1"/>
</dbReference>
<feature type="compositionally biased region" description="Basic and acidic residues" evidence="6">
    <location>
        <begin position="1"/>
        <end position="10"/>
    </location>
</feature>
<keyword evidence="3 7" id="KW-1133">Transmembrane helix</keyword>
<dbReference type="Pfam" id="PF07690">
    <property type="entry name" value="MFS_1"/>
    <property type="match status" value="1"/>
</dbReference>
<feature type="region of interest" description="Disordered" evidence="6">
    <location>
        <begin position="1"/>
        <end position="40"/>
    </location>
</feature>
<feature type="domain" description="Rhodopsin" evidence="8">
    <location>
        <begin position="599"/>
        <end position="805"/>
    </location>
</feature>
<organism evidence="9 10">
    <name type="scientific">Cytospora leucostoma</name>
    <dbReference type="NCBI Taxonomy" id="1230097"/>
    <lineage>
        <taxon>Eukaryota</taxon>
        <taxon>Fungi</taxon>
        <taxon>Dikarya</taxon>
        <taxon>Ascomycota</taxon>
        <taxon>Pezizomycotina</taxon>
        <taxon>Sordariomycetes</taxon>
        <taxon>Sordariomycetidae</taxon>
        <taxon>Diaporthales</taxon>
        <taxon>Cytosporaceae</taxon>
        <taxon>Cytospora</taxon>
    </lineage>
</organism>
<dbReference type="GO" id="GO:0022857">
    <property type="term" value="F:transmembrane transporter activity"/>
    <property type="evidence" value="ECO:0007669"/>
    <property type="project" value="InterPro"/>
</dbReference>
<dbReference type="InterPro" id="IPR052337">
    <property type="entry name" value="SAT4-like"/>
</dbReference>
<comment type="caution">
    <text evidence="9">The sequence shown here is derived from an EMBL/GenBank/DDBJ whole genome shotgun (WGS) entry which is preliminary data.</text>
</comment>
<evidence type="ECO:0000256" key="7">
    <source>
        <dbReference type="SAM" id="Phobius"/>
    </source>
</evidence>
<evidence type="ECO:0000313" key="9">
    <source>
        <dbReference type="EMBL" id="ROV93872.1"/>
    </source>
</evidence>
<feature type="transmembrane region" description="Helical" evidence="7">
    <location>
        <begin position="542"/>
        <end position="563"/>
    </location>
</feature>
<dbReference type="InterPro" id="IPR049326">
    <property type="entry name" value="Rhodopsin_dom_fungi"/>
</dbReference>
<dbReference type="OrthoDB" id="5204190at2759"/>
<evidence type="ECO:0000256" key="2">
    <source>
        <dbReference type="ARBA" id="ARBA00022692"/>
    </source>
</evidence>
<evidence type="ECO:0000256" key="6">
    <source>
        <dbReference type="SAM" id="MobiDB-lite"/>
    </source>
</evidence>
<dbReference type="SUPFAM" id="SSF103473">
    <property type="entry name" value="MFS general substrate transporter"/>
    <property type="match status" value="2"/>
</dbReference>
<accession>A0A423VSA9</accession>